<dbReference type="RefSeq" id="WP_167680554.1">
    <property type="nucleotide sequence ID" value="NZ_JAATWB010000001.1"/>
</dbReference>
<evidence type="ECO:0000313" key="4">
    <source>
        <dbReference type="Proteomes" id="UP000720344"/>
    </source>
</evidence>
<name>A0ABX0WFV5_9RHOO</name>
<reference evidence="4" key="1">
    <citation type="submission" date="2020-03" db="EMBL/GenBank/DDBJ databases">
        <title>Whole-genome sequence of the purple nonsulfur bacterium Rhodocyclus tenuis DSM112.</title>
        <authorList>
            <person name="Kyndt J.A."/>
            <person name="Meyer T.E."/>
        </authorList>
    </citation>
    <scope>NUCLEOTIDE SEQUENCE [LARGE SCALE GENOMIC DNA]</scope>
    <source>
        <strain evidence="4">DSM 112</strain>
    </source>
</reference>
<feature type="domain" description="Baseplate J-like central" evidence="2">
    <location>
        <begin position="191"/>
        <end position="258"/>
    </location>
</feature>
<dbReference type="EMBL" id="JAATWB010000001">
    <property type="protein sequence ID" value="NJA87712.1"/>
    <property type="molecule type" value="Genomic_DNA"/>
</dbReference>
<feature type="domain" description="Baseplate protein J-like barrel" evidence="1">
    <location>
        <begin position="86"/>
        <end position="154"/>
    </location>
</feature>
<comment type="caution">
    <text evidence="3">The sequence shown here is derived from an EMBL/GenBank/DDBJ whole genome shotgun (WGS) entry which is preliminary data.</text>
</comment>
<dbReference type="Pfam" id="PF26078">
    <property type="entry name" value="Baseplate_J_M"/>
    <property type="match status" value="1"/>
</dbReference>
<dbReference type="Pfam" id="PF04865">
    <property type="entry name" value="Baseplate_J"/>
    <property type="match status" value="1"/>
</dbReference>
<dbReference type="InterPro" id="IPR058531">
    <property type="entry name" value="Baseplate_J_M"/>
</dbReference>
<evidence type="ECO:0000259" key="2">
    <source>
        <dbReference type="Pfam" id="PF26078"/>
    </source>
</evidence>
<dbReference type="InterPro" id="IPR006949">
    <property type="entry name" value="Barrel_Baseplate_J-like"/>
</dbReference>
<sequence length="348" mass="36235">MTDYVRPSYVDLKARIEADLAAVPAVLRVALSAALSRAWHSQHGHLDWIAKQCSPLTCELERLYDWAALYHVDRLGAATASGSALATGNVGTPLLVGTAMRGQNGLDYTVQAAVELGAAPTAVTVRCAAAGSAGNLAAGQTLTLIDPVPGCSGTLTVGAGGISGGAEEEKVDDWRLRVAEEWQVVTKRGARSGKPDDYRYWARSAHPSVSGALVQPHALGVGTVLVRPICNALESRQPTQGVLDAVAAYLYSVAPATSDWRLAAPLVRPVNVSIDLQTPVDSAENRAAIQGALASIVLAEMSESSVLTPAEIDVAIATVTSAYTRIAPMSDIAVSAGEVLVLVPVAWI</sequence>
<organism evidence="3 4">
    <name type="scientific">Rhodocyclus gracilis</name>
    <dbReference type="NCBI Taxonomy" id="2929842"/>
    <lineage>
        <taxon>Bacteria</taxon>
        <taxon>Pseudomonadati</taxon>
        <taxon>Pseudomonadota</taxon>
        <taxon>Betaproteobacteria</taxon>
        <taxon>Rhodocyclales</taxon>
        <taxon>Rhodocyclaceae</taxon>
        <taxon>Rhodocyclus</taxon>
    </lineage>
</organism>
<keyword evidence="4" id="KW-1185">Reference proteome</keyword>
<dbReference type="PANTHER" id="PTHR37829">
    <property type="entry name" value="PHAGE-LIKE ELEMENT PBSX PROTEIN XKDT"/>
    <property type="match status" value="1"/>
</dbReference>
<gene>
    <name evidence="3" type="ORF">HCX48_00525</name>
</gene>
<evidence type="ECO:0000313" key="3">
    <source>
        <dbReference type="EMBL" id="NJA87712.1"/>
    </source>
</evidence>
<protein>
    <submittedName>
        <fullName evidence="3">Baseplate assembly protein</fullName>
    </submittedName>
</protein>
<dbReference type="Proteomes" id="UP000720344">
    <property type="component" value="Unassembled WGS sequence"/>
</dbReference>
<evidence type="ECO:0000259" key="1">
    <source>
        <dbReference type="Pfam" id="PF04865"/>
    </source>
</evidence>
<accession>A0ABX0WFV5</accession>
<dbReference type="InterPro" id="IPR052399">
    <property type="entry name" value="Phage_Baseplate_Assmbl_Protein"/>
</dbReference>
<dbReference type="PANTHER" id="PTHR37829:SF3">
    <property type="entry name" value="PROTEIN JAYE-RELATED"/>
    <property type="match status" value="1"/>
</dbReference>
<proteinExistence type="predicted"/>